<evidence type="ECO:0000259" key="23">
    <source>
        <dbReference type="SMART" id="SM00481"/>
    </source>
</evidence>
<evidence type="ECO:0000259" key="22">
    <source>
        <dbReference type="SMART" id="SM00278"/>
    </source>
</evidence>
<evidence type="ECO:0000256" key="19">
    <source>
        <dbReference type="ARBA" id="ARBA00044678"/>
    </source>
</evidence>
<comment type="function">
    <text evidence="20">Repair polymerase that plays a key role in base-excision repair. During this process, the damaged base is excised by specific DNA glycosylases, the DNA backbone is nicked at the abasic site by an apurinic/apyrimidic (AP) endonuclease, and POLB removes 5'-deoxyribose-phosphate from the preincised AP site acting as a 5'-deoxyribose-phosphate lyase (5'-dRP lyase); through its DNA polymerase activity, it adds one nucleotide to the 3' end of the arising single-nucleotide gap. Conducts 'gap-filling' DNA synthesis in a stepwise distributive fashion rather than in a processive fashion as for other DNA polymerases. It is also able to cleave sugar-phosphate bonds 3' to an intact AP site, acting as an AP lyase.</text>
</comment>
<dbReference type="EC" id="4.2.99.18" evidence="4"/>
<dbReference type="PANTHER" id="PTHR36928:SF1">
    <property type="entry name" value="PHOSPHATASE YCDX-RELATED"/>
    <property type="match status" value="1"/>
</dbReference>
<dbReference type="AlphaFoldDB" id="A0A5S9F0Y8"/>
<keyword evidence="26" id="KW-1185">Reference proteome</keyword>
<keyword evidence="25" id="KW-0540">Nuclease</keyword>
<dbReference type="InterPro" id="IPR050243">
    <property type="entry name" value="PHP_phosphatase"/>
</dbReference>
<gene>
    <name evidence="25" type="ORF">UABAM_00188</name>
</gene>
<dbReference type="InterPro" id="IPR029398">
    <property type="entry name" value="PolB_thumb"/>
</dbReference>
<proteinExistence type="predicted"/>
<dbReference type="Pfam" id="PF14520">
    <property type="entry name" value="HHH_5"/>
    <property type="match status" value="1"/>
</dbReference>
<feature type="domain" description="Helix-hairpin-helix DNA-binding motif class 1" evidence="22">
    <location>
        <begin position="51"/>
        <end position="70"/>
    </location>
</feature>
<dbReference type="CDD" id="cd00141">
    <property type="entry name" value="NT_POLXc"/>
    <property type="match status" value="1"/>
</dbReference>
<dbReference type="InterPro" id="IPR002008">
    <property type="entry name" value="DNA_pol_X_beta-like"/>
</dbReference>
<dbReference type="Pfam" id="PF14716">
    <property type="entry name" value="HHH_8"/>
    <property type="match status" value="1"/>
</dbReference>
<dbReference type="InterPro" id="IPR022311">
    <property type="entry name" value="PolX-like"/>
</dbReference>
<evidence type="ECO:0000256" key="15">
    <source>
        <dbReference type="ARBA" id="ARBA00023204"/>
    </source>
</evidence>
<dbReference type="InterPro" id="IPR010996">
    <property type="entry name" value="HHH_MUS81"/>
</dbReference>
<dbReference type="NCBIfam" id="NF006375">
    <property type="entry name" value="PRK08609.1"/>
    <property type="match status" value="1"/>
</dbReference>
<dbReference type="Proteomes" id="UP000326354">
    <property type="component" value="Chromosome"/>
</dbReference>
<evidence type="ECO:0000256" key="16">
    <source>
        <dbReference type="ARBA" id="ARBA00035717"/>
    </source>
</evidence>
<evidence type="ECO:0000256" key="10">
    <source>
        <dbReference type="ARBA" id="ARBA00022705"/>
    </source>
</evidence>
<dbReference type="PRINTS" id="PR00870">
    <property type="entry name" value="DNAPOLXBETA"/>
</dbReference>
<evidence type="ECO:0000256" key="13">
    <source>
        <dbReference type="ARBA" id="ARBA00022932"/>
    </source>
</evidence>
<comment type="catalytic activity">
    <reaction evidence="19">
        <text>a 5'-end 2'-deoxyribose-2'-deoxyribonucleotide-DNA = (2E,4S)-4-hydroxypenten-2-al-5-phosphate + a 5'-end 5'-phospho-2'-deoxyribonucleoside-DNA + H(+)</text>
        <dbReference type="Rhea" id="RHEA:76255"/>
        <dbReference type="Rhea" id="RHEA-COMP:13180"/>
        <dbReference type="Rhea" id="RHEA-COMP:18657"/>
        <dbReference type="ChEBI" id="CHEBI:15378"/>
        <dbReference type="ChEBI" id="CHEBI:136412"/>
        <dbReference type="ChEBI" id="CHEBI:195194"/>
        <dbReference type="ChEBI" id="CHEBI:195195"/>
    </reaction>
</comment>
<dbReference type="InterPro" id="IPR002054">
    <property type="entry name" value="DNA-dir_DNA_pol_X"/>
</dbReference>
<dbReference type="PANTHER" id="PTHR36928">
    <property type="entry name" value="PHOSPHATASE YCDX-RELATED"/>
    <property type="match status" value="1"/>
</dbReference>
<dbReference type="InterPro" id="IPR003583">
    <property type="entry name" value="Hlx-hairpin-Hlx_DNA-bd_motif"/>
</dbReference>
<dbReference type="InterPro" id="IPR003141">
    <property type="entry name" value="Pol/His_phosphatase_N"/>
</dbReference>
<keyword evidence="11" id="KW-0227">DNA damage</keyword>
<sequence length="572" mass="64958">MQKEQVIVNLKHIATLMELKGENSFKIRAFHNACRALESETENLKTIVDENRLTNIKGIGEGIAKKIAEMVLHDKSTWLEDLQNEIPEDLVKMLEIPGLGAKKVRTIHKELGITTLEELKLACVDNKIESLPKFGAKVQQNILTGIETLKKHAGRYLFSFAHAESQKIIQYMRECECISKLEIAGSLRRRKEVTKDIDMLVVASDAETVMQHFVSYPEVEKIIGHGPKKSSIQLRKGLQVDLRVVEEHQFAFALMYFTGSKEHNTQMRSIAKKHGLKLNEYGLFDENDKSAVCESEEQVFSALGLQYVIPELRENLGEIELAQEKKLPKLVSQGDLKGIFHMHTQYSDGKNTVREMAEAAQEMGYQYIGITDHSQSLTIANGMKPQAVKDQFAEIDAVNKELKDFRIFKGVESDILADGGLDYDDELLSQFDFIIGSIHGNFKMSEAEMTKRVIKAIENPYLTMIGHPTGRLLLKREPYAINMQEIIHAAVENNVVIEINAHPFRLDLDWRWGKLAAEKNLLTSINPDSHIAEGFHDIYYGVGIARKAWFESERVVNTWETDDIAKFFAKNK</sequence>
<dbReference type="SMART" id="SM00481">
    <property type="entry name" value="POLIIIAc"/>
    <property type="match status" value="1"/>
</dbReference>
<dbReference type="GO" id="GO:0004527">
    <property type="term" value="F:exonuclease activity"/>
    <property type="evidence" value="ECO:0007669"/>
    <property type="project" value="UniProtKB-KW"/>
</dbReference>
<evidence type="ECO:0000313" key="25">
    <source>
        <dbReference type="EMBL" id="BBM81848.1"/>
    </source>
</evidence>
<evidence type="ECO:0000256" key="18">
    <source>
        <dbReference type="ARBA" id="ARBA00044632"/>
    </source>
</evidence>
<dbReference type="SUPFAM" id="SSF47802">
    <property type="entry name" value="DNA polymerase beta, N-terminal domain-like"/>
    <property type="match status" value="1"/>
</dbReference>
<dbReference type="Gene3D" id="3.20.20.140">
    <property type="entry name" value="Metal-dependent hydrolases"/>
    <property type="match status" value="1"/>
</dbReference>
<evidence type="ECO:0000256" key="7">
    <source>
        <dbReference type="ARBA" id="ARBA00022634"/>
    </source>
</evidence>
<dbReference type="GO" id="GO:0042578">
    <property type="term" value="F:phosphoric ester hydrolase activity"/>
    <property type="evidence" value="ECO:0007669"/>
    <property type="project" value="TreeGrafter"/>
</dbReference>
<evidence type="ECO:0000256" key="11">
    <source>
        <dbReference type="ARBA" id="ARBA00022763"/>
    </source>
</evidence>
<dbReference type="SUPFAM" id="SSF89550">
    <property type="entry name" value="PHP domain-like"/>
    <property type="match status" value="1"/>
</dbReference>
<dbReference type="CDD" id="cd07436">
    <property type="entry name" value="PHP_PolX"/>
    <property type="match status" value="1"/>
</dbReference>
<evidence type="ECO:0000256" key="8">
    <source>
        <dbReference type="ARBA" id="ARBA00022679"/>
    </source>
</evidence>
<dbReference type="Gene3D" id="1.10.150.20">
    <property type="entry name" value="5' to 3' exonuclease, C-terminal subdomain"/>
    <property type="match status" value="1"/>
</dbReference>
<dbReference type="GO" id="GO:0003677">
    <property type="term" value="F:DNA binding"/>
    <property type="evidence" value="ECO:0007669"/>
    <property type="project" value="InterPro"/>
</dbReference>
<evidence type="ECO:0000256" key="12">
    <source>
        <dbReference type="ARBA" id="ARBA00022843"/>
    </source>
</evidence>
<evidence type="ECO:0000259" key="24">
    <source>
        <dbReference type="SMART" id="SM00483"/>
    </source>
</evidence>
<keyword evidence="10" id="KW-0235">DNA replication</keyword>
<dbReference type="EC" id="2.7.7.7" evidence="3"/>
<evidence type="ECO:0000256" key="5">
    <source>
        <dbReference type="ARBA" id="ARBA00020020"/>
    </source>
</evidence>
<dbReference type="InterPro" id="IPR027421">
    <property type="entry name" value="DNA_pol_lamdba_lyase_dom_sf"/>
</dbReference>
<dbReference type="InterPro" id="IPR043519">
    <property type="entry name" value="NT_sf"/>
</dbReference>
<organism evidence="25 26">
    <name type="scientific">Uabimicrobium amorphum</name>
    <dbReference type="NCBI Taxonomy" id="2596890"/>
    <lineage>
        <taxon>Bacteria</taxon>
        <taxon>Pseudomonadati</taxon>
        <taxon>Planctomycetota</taxon>
        <taxon>Candidatus Uabimicrobiia</taxon>
        <taxon>Candidatus Uabimicrobiales</taxon>
        <taxon>Candidatus Uabimicrobiaceae</taxon>
        <taxon>Candidatus Uabimicrobium</taxon>
    </lineage>
</organism>
<dbReference type="Gene3D" id="3.30.460.10">
    <property type="entry name" value="Beta Polymerase, domain 2"/>
    <property type="match status" value="1"/>
</dbReference>
<keyword evidence="9" id="KW-0548">Nucleotidyltransferase</keyword>
<evidence type="ECO:0000256" key="21">
    <source>
        <dbReference type="ARBA" id="ARBA00049244"/>
    </source>
</evidence>
<evidence type="ECO:0000256" key="1">
    <source>
        <dbReference type="ARBA" id="ARBA00001946"/>
    </source>
</evidence>
<name>A0A5S9F0Y8_UABAM</name>
<keyword evidence="14" id="KW-0915">Sodium</keyword>
<keyword evidence="25" id="KW-0378">Hydrolase</keyword>
<dbReference type="Pfam" id="PF02811">
    <property type="entry name" value="PHP"/>
    <property type="match status" value="1"/>
</dbReference>
<evidence type="ECO:0000256" key="9">
    <source>
        <dbReference type="ARBA" id="ARBA00022695"/>
    </source>
</evidence>
<dbReference type="InterPro" id="IPR016195">
    <property type="entry name" value="Pol/histidinol_Pase-like"/>
</dbReference>
<keyword evidence="8" id="KW-0808">Transferase</keyword>
<comment type="subcellular location">
    <subcellularLocation>
        <location evidence="2">Cytoplasm</location>
    </subcellularLocation>
</comment>
<dbReference type="GO" id="GO:0140078">
    <property type="term" value="F:class I DNA-(apurinic or apyrimidinic site) endonuclease activity"/>
    <property type="evidence" value="ECO:0007669"/>
    <property type="project" value="UniProtKB-EC"/>
</dbReference>
<feature type="domain" description="Helix-hairpin-helix DNA-binding motif class 1" evidence="22">
    <location>
        <begin position="91"/>
        <end position="110"/>
    </location>
</feature>
<comment type="catalytic activity">
    <reaction evidence="21">
        <text>DNA(n) + a 2'-deoxyribonucleoside 5'-triphosphate = DNA(n+1) + diphosphate</text>
        <dbReference type="Rhea" id="RHEA:22508"/>
        <dbReference type="Rhea" id="RHEA-COMP:17339"/>
        <dbReference type="Rhea" id="RHEA-COMP:17340"/>
        <dbReference type="ChEBI" id="CHEBI:33019"/>
        <dbReference type="ChEBI" id="CHEBI:61560"/>
        <dbReference type="ChEBI" id="CHEBI:173112"/>
        <dbReference type="EC" id="2.7.7.7"/>
    </reaction>
</comment>
<evidence type="ECO:0000256" key="17">
    <source>
        <dbReference type="ARBA" id="ARBA00035726"/>
    </source>
</evidence>
<keyword evidence="25" id="KW-0269">Exonuclease</keyword>
<accession>A0A5S9F0Y8</accession>
<keyword evidence="13" id="KW-0239">DNA-directed DNA polymerase</keyword>
<evidence type="ECO:0000256" key="3">
    <source>
        <dbReference type="ARBA" id="ARBA00012417"/>
    </source>
</evidence>
<keyword evidence="7" id="KW-0237">DNA synthesis</keyword>
<dbReference type="GO" id="GO:0008270">
    <property type="term" value="F:zinc ion binding"/>
    <property type="evidence" value="ECO:0007669"/>
    <property type="project" value="TreeGrafter"/>
</dbReference>
<feature type="domain" description="DNA-directed DNA polymerase X" evidence="24">
    <location>
        <begin position="1"/>
        <end position="314"/>
    </location>
</feature>
<feature type="domain" description="Polymerase/histidinol phosphatase N-terminal" evidence="23">
    <location>
        <begin position="338"/>
        <end position="417"/>
    </location>
</feature>
<dbReference type="Pfam" id="PF14791">
    <property type="entry name" value="DNA_pol_B_thumb"/>
    <property type="match status" value="1"/>
</dbReference>
<dbReference type="SMART" id="SM00483">
    <property type="entry name" value="POLXc"/>
    <property type="match status" value="1"/>
</dbReference>
<dbReference type="Gene3D" id="3.30.210.10">
    <property type="entry name" value="DNA polymerase, thumb domain"/>
    <property type="match status" value="1"/>
</dbReference>
<dbReference type="OrthoDB" id="9808747at2"/>
<feature type="domain" description="Helix-hairpin-helix DNA-binding motif class 1" evidence="22">
    <location>
        <begin position="126"/>
        <end position="145"/>
    </location>
</feature>
<keyword evidence="12" id="KW-0832">Ubl conjugation</keyword>
<dbReference type="InterPro" id="IPR047967">
    <property type="entry name" value="PolX_PHP"/>
</dbReference>
<evidence type="ECO:0000256" key="14">
    <source>
        <dbReference type="ARBA" id="ARBA00023053"/>
    </source>
</evidence>
<evidence type="ECO:0000256" key="20">
    <source>
        <dbReference type="ARBA" id="ARBA00045548"/>
    </source>
</evidence>
<dbReference type="RefSeq" id="WP_151966113.1">
    <property type="nucleotide sequence ID" value="NZ_AP019860.1"/>
</dbReference>
<keyword evidence="15" id="KW-0234">DNA repair</keyword>
<keyword evidence="6" id="KW-0488">Methylation</keyword>
<dbReference type="Gene3D" id="1.10.150.110">
    <property type="entry name" value="DNA polymerase beta, N-terminal domain-like"/>
    <property type="match status" value="1"/>
</dbReference>
<dbReference type="EMBL" id="AP019860">
    <property type="protein sequence ID" value="BBM81848.1"/>
    <property type="molecule type" value="Genomic_DNA"/>
</dbReference>
<comment type="catalytic activity">
    <reaction evidence="18">
        <text>2'-deoxyribonucleotide-(2'-deoxyribose 5'-phosphate)-2'-deoxyribonucleotide-DNA = a 3'-end 2'-deoxyribonucleotide-(2,3-dehydro-2,3-deoxyribose 5'-phosphate)-DNA + a 5'-end 5'-phospho-2'-deoxyribonucleoside-DNA + H(+)</text>
        <dbReference type="Rhea" id="RHEA:66592"/>
        <dbReference type="Rhea" id="RHEA-COMP:13180"/>
        <dbReference type="Rhea" id="RHEA-COMP:16897"/>
        <dbReference type="Rhea" id="RHEA-COMP:17067"/>
        <dbReference type="ChEBI" id="CHEBI:15378"/>
        <dbReference type="ChEBI" id="CHEBI:136412"/>
        <dbReference type="ChEBI" id="CHEBI:157695"/>
        <dbReference type="ChEBI" id="CHEBI:167181"/>
        <dbReference type="EC" id="4.2.99.18"/>
    </reaction>
</comment>
<dbReference type="FunFam" id="3.20.20.140:FF:000047">
    <property type="entry name" value="PHP domain-containing protein"/>
    <property type="match status" value="1"/>
</dbReference>
<dbReference type="InterPro" id="IPR004013">
    <property type="entry name" value="PHP_dom"/>
</dbReference>
<comment type="cofactor">
    <cofactor evidence="1">
        <name>Mg(2+)</name>
        <dbReference type="ChEBI" id="CHEBI:18420"/>
    </cofactor>
</comment>
<evidence type="ECO:0000256" key="6">
    <source>
        <dbReference type="ARBA" id="ARBA00022481"/>
    </source>
</evidence>
<evidence type="ECO:0000256" key="4">
    <source>
        <dbReference type="ARBA" id="ARBA00012720"/>
    </source>
</evidence>
<protein>
    <recommendedName>
        <fullName evidence="5">DNA polymerase beta</fullName>
        <ecNumber evidence="3">2.7.7.7</ecNumber>
        <ecNumber evidence="4">4.2.99.18</ecNumber>
    </recommendedName>
    <alternativeName>
        <fullName evidence="16">5'-deoxyribose-phosphate lyase</fullName>
    </alternativeName>
    <alternativeName>
        <fullName evidence="17">AP lyase</fullName>
    </alternativeName>
</protein>
<dbReference type="KEGG" id="uam:UABAM_00188"/>
<dbReference type="SUPFAM" id="SSF81301">
    <property type="entry name" value="Nucleotidyltransferase"/>
    <property type="match status" value="1"/>
</dbReference>
<evidence type="ECO:0000256" key="2">
    <source>
        <dbReference type="ARBA" id="ARBA00004496"/>
    </source>
</evidence>
<dbReference type="SMART" id="SM00278">
    <property type="entry name" value="HhH1"/>
    <property type="match status" value="3"/>
</dbReference>
<evidence type="ECO:0000313" key="26">
    <source>
        <dbReference type="Proteomes" id="UP000326354"/>
    </source>
</evidence>
<dbReference type="GO" id="GO:0005829">
    <property type="term" value="C:cytosol"/>
    <property type="evidence" value="ECO:0007669"/>
    <property type="project" value="TreeGrafter"/>
</dbReference>
<dbReference type="GO" id="GO:0003887">
    <property type="term" value="F:DNA-directed DNA polymerase activity"/>
    <property type="evidence" value="ECO:0007669"/>
    <property type="project" value="UniProtKB-KW"/>
</dbReference>
<dbReference type="PIRSF" id="PIRSF005047">
    <property type="entry name" value="UCP005047_YshC"/>
    <property type="match status" value="1"/>
</dbReference>
<dbReference type="GO" id="GO:0006281">
    <property type="term" value="P:DNA repair"/>
    <property type="evidence" value="ECO:0007669"/>
    <property type="project" value="UniProtKB-KW"/>
</dbReference>
<dbReference type="InterPro" id="IPR037160">
    <property type="entry name" value="DNA_Pol_thumb_sf"/>
</dbReference>
<reference evidence="25 26" key="1">
    <citation type="submission" date="2019-08" db="EMBL/GenBank/DDBJ databases">
        <title>Complete genome sequence of Candidatus Uab amorphum.</title>
        <authorList>
            <person name="Shiratori T."/>
            <person name="Suzuki S."/>
            <person name="Kakizawa Y."/>
            <person name="Ishida K."/>
        </authorList>
    </citation>
    <scope>NUCLEOTIDE SEQUENCE [LARGE SCALE GENOMIC DNA]</scope>
    <source>
        <strain evidence="25 26">SRT547</strain>
    </source>
</reference>